<dbReference type="SUPFAM" id="SSF54236">
    <property type="entry name" value="Ubiquitin-like"/>
    <property type="match status" value="1"/>
</dbReference>
<dbReference type="InterPro" id="IPR029071">
    <property type="entry name" value="Ubiquitin-like_domsf"/>
</dbReference>
<accession>A0AAD9IFR0</accession>
<name>A0AAD9IFR0_PROWI</name>
<dbReference type="Gene3D" id="3.10.20.90">
    <property type="entry name" value="Phosphatidylinositol 3-kinase Catalytic Subunit, Chain A, domain 1"/>
    <property type="match status" value="1"/>
</dbReference>
<dbReference type="EMBL" id="JASFZW010000013">
    <property type="protein sequence ID" value="KAK2075815.1"/>
    <property type="molecule type" value="Genomic_DNA"/>
</dbReference>
<protein>
    <recommendedName>
        <fullName evidence="3">Ubiquitin-like domain-containing protein</fullName>
    </recommendedName>
</protein>
<dbReference type="Proteomes" id="UP001255856">
    <property type="component" value="Unassembled WGS sequence"/>
</dbReference>
<gene>
    <name evidence="1" type="ORF">QBZ16_001556</name>
</gene>
<evidence type="ECO:0000313" key="2">
    <source>
        <dbReference type="Proteomes" id="UP001255856"/>
    </source>
</evidence>
<evidence type="ECO:0000313" key="1">
    <source>
        <dbReference type="EMBL" id="KAK2075815.1"/>
    </source>
</evidence>
<evidence type="ECO:0008006" key="3">
    <source>
        <dbReference type="Google" id="ProtNLM"/>
    </source>
</evidence>
<proteinExistence type="predicted"/>
<dbReference type="CDD" id="cd17039">
    <property type="entry name" value="Ubl_ubiquitin_like"/>
    <property type="match status" value="1"/>
</dbReference>
<sequence length="179" mass="18955">MVNPSSNSAVVAGDAAAQGGGGGGGGGGGVSLGKGAWDCDTNSAIPPEKEAIVFEEIATMDLPFEGIPTVPPRKDMDHFAFFCGGCRYLVSGQPEWTVAQVKQALFEGGIARANKPEGVRNTPGIQRWQDLALVYAGQRMENEKTMADYHVPPGCKTMIAIEAAKLDQRKPDPDSAYWN</sequence>
<reference evidence="1" key="1">
    <citation type="submission" date="2021-01" db="EMBL/GenBank/DDBJ databases">
        <authorList>
            <person name="Eckstrom K.M.E."/>
        </authorList>
    </citation>
    <scope>NUCLEOTIDE SEQUENCE</scope>
    <source>
        <strain evidence="1">UVCC 0001</strain>
    </source>
</reference>
<keyword evidence="2" id="KW-1185">Reference proteome</keyword>
<organism evidence="1 2">
    <name type="scientific">Prototheca wickerhamii</name>
    <dbReference type="NCBI Taxonomy" id="3111"/>
    <lineage>
        <taxon>Eukaryota</taxon>
        <taxon>Viridiplantae</taxon>
        <taxon>Chlorophyta</taxon>
        <taxon>core chlorophytes</taxon>
        <taxon>Trebouxiophyceae</taxon>
        <taxon>Chlorellales</taxon>
        <taxon>Chlorellaceae</taxon>
        <taxon>Prototheca</taxon>
    </lineage>
</organism>
<comment type="caution">
    <text evidence="1">The sequence shown here is derived from an EMBL/GenBank/DDBJ whole genome shotgun (WGS) entry which is preliminary data.</text>
</comment>
<dbReference type="AlphaFoldDB" id="A0AAD9IFR0"/>